<name>A0A938BSQ3_UNCW3</name>
<dbReference type="AlphaFoldDB" id="A0A938BSQ3"/>
<keyword evidence="1" id="KW-1133">Transmembrane helix</keyword>
<feature type="transmembrane region" description="Helical" evidence="1">
    <location>
        <begin position="54"/>
        <end position="73"/>
    </location>
</feature>
<accession>A0A938BSQ3</accession>
<keyword evidence="1" id="KW-0812">Transmembrane</keyword>
<dbReference type="Proteomes" id="UP000779900">
    <property type="component" value="Unassembled WGS sequence"/>
</dbReference>
<evidence type="ECO:0000256" key="1">
    <source>
        <dbReference type="SAM" id="Phobius"/>
    </source>
</evidence>
<evidence type="ECO:0000313" key="2">
    <source>
        <dbReference type="EMBL" id="MBM3330807.1"/>
    </source>
</evidence>
<gene>
    <name evidence="2" type="ORF">FJY68_03015</name>
</gene>
<feature type="transmembrane region" description="Helical" evidence="1">
    <location>
        <begin position="85"/>
        <end position="112"/>
    </location>
</feature>
<comment type="caution">
    <text evidence="2">The sequence shown here is derived from an EMBL/GenBank/DDBJ whole genome shotgun (WGS) entry which is preliminary data.</text>
</comment>
<reference evidence="2" key="1">
    <citation type="submission" date="2019-03" db="EMBL/GenBank/DDBJ databases">
        <title>Lake Tanganyika Metagenome-Assembled Genomes (MAGs).</title>
        <authorList>
            <person name="Tran P."/>
        </authorList>
    </citation>
    <scope>NUCLEOTIDE SEQUENCE</scope>
    <source>
        <strain evidence="2">K_DeepCast_150m_m2_040</strain>
    </source>
</reference>
<feature type="transmembrane region" description="Helical" evidence="1">
    <location>
        <begin position="20"/>
        <end position="42"/>
    </location>
</feature>
<evidence type="ECO:0000313" key="3">
    <source>
        <dbReference type="Proteomes" id="UP000779900"/>
    </source>
</evidence>
<proteinExistence type="predicted"/>
<sequence length="125" mass="13674">MYYGLRDAVAEFSTNLFALLNHLTLVALFVWAWLLTIAWYPIAEAAAAIARGSTVPPVSIATIAIAGGIWLLASLRFGLPWHLFLLNPAILTVSVFVGVRAMLLALTGLGYWKGRRLAARKPRLI</sequence>
<protein>
    <submittedName>
        <fullName evidence="2">Uncharacterized protein</fullName>
    </submittedName>
</protein>
<organism evidence="2 3">
    <name type="scientific">candidate division WOR-3 bacterium</name>
    <dbReference type="NCBI Taxonomy" id="2052148"/>
    <lineage>
        <taxon>Bacteria</taxon>
        <taxon>Bacteria division WOR-3</taxon>
    </lineage>
</organism>
<dbReference type="EMBL" id="VGIR01000011">
    <property type="protein sequence ID" value="MBM3330807.1"/>
    <property type="molecule type" value="Genomic_DNA"/>
</dbReference>
<keyword evidence="1" id="KW-0472">Membrane</keyword>